<evidence type="ECO:0000313" key="2">
    <source>
        <dbReference type="EMBL" id="KAG4423888.1"/>
    </source>
</evidence>
<organism evidence="2 3">
    <name type="scientific">Cadophora malorum</name>
    <dbReference type="NCBI Taxonomy" id="108018"/>
    <lineage>
        <taxon>Eukaryota</taxon>
        <taxon>Fungi</taxon>
        <taxon>Dikarya</taxon>
        <taxon>Ascomycota</taxon>
        <taxon>Pezizomycotina</taxon>
        <taxon>Leotiomycetes</taxon>
        <taxon>Helotiales</taxon>
        <taxon>Ploettnerulaceae</taxon>
        <taxon>Cadophora</taxon>
    </lineage>
</organism>
<evidence type="ECO:0008006" key="4">
    <source>
        <dbReference type="Google" id="ProtNLM"/>
    </source>
</evidence>
<keyword evidence="3" id="KW-1185">Reference proteome</keyword>
<feature type="chain" id="PRO_5034906564" description="Secreted protein" evidence="1">
    <location>
        <begin position="24"/>
        <end position="180"/>
    </location>
</feature>
<sequence>MFIKSNLLAAALAVGYLVGGTHAGAAANVNGCVWYATKPITSFNVTFTVPTSVKQCMYETGNNAVALVTDAGLTCASVGHVSGKSSSSGGDTCATADSRWGISYNAGPKSGTTYSTWSAPIFSSNHVDLYDQSTGTDICGSAAKCNADSIKISSSGDDNIWIIFDPSASSSSGKKGSQEL</sequence>
<reference evidence="2" key="1">
    <citation type="submission" date="2021-02" db="EMBL/GenBank/DDBJ databases">
        <title>Genome sequence Cadophora malorum strain M34.</title>
        <authorList>
            <person name="Stefanovic E."/>
            <person name="Vu D."/>
            <person name="Scully C."/>
            <person name="Dijksterhuis J."/>
            <person name="Roader J."/>
            <person name="Houbraken J."/>
        </authorList>
    </citation>
    <scope>NUCLEOTIDE SEQUENCE</scope>
    <source>
        <strain evidence="2">M34</strain>
    </source>
</reference>
<accession>A0A8H7WFQ5</accession>
<dbReference type="AlphaFoldDB" id="A0A8H7WFQ5"/>
<dbReference type="OrthoDB" id="4710922at2759"/>
<comment type="caution">
    <text evidence="2">The sequence shown here is derived from an EMBL/GenBank/DDBJ whole genome shotgun (WGS) entry which is preliminary data.</text>
</comment>
<dbReference type="Proteomes" id="UP000664132">
    <property type="component" value="Unassembled WGS sequence"/>
</dbReference>
<keyword evidence="1" id="KW-0732">Signal</keyword>
<proteinExistence type="predicted"/>
<name>A0A8H7WFQ5_9HELO</name>
<dbReference type="EMBL" id="JAFJYH010000028">
    <property type="protein sequence ID" value="KAG4423888.1"/>
    <property type="molecule type" value="Genomic_DNA"/>
</dbReference>
<protein>
    <recommendedName>
        <fullName evidence="4">Secreted protein</fullName>
    </recommendedName>
</protein>
<gene>
    <name evidence="2" type="ORF">IFR04_003033</name>
</gene>
<evidence type="ECO:0000256" key="1">
    <source>
        <dbReference type="SAM" id="SignalP"/>
    </source>
</evidence>
<evidence type="ECO:0000313" key="3">
    <source>
        <dbReference type="Proteomes" id="UP000664132"/>
    </source>
</evidence>
<feature type="signal peptide" evidence="1">
    <location>
        <begin position="1"/>
        <end position="23"/>
    </location>
</feature>